<dbReference type="RefSeq" id="XP_022111707.1">
    <property type="nucleotide sequence ID" value="XM_022256015.1"/>
</dbReference>
<evidence type="ECO:0000313" key="3">
    <source>
        <dbReference type="RefSeq" id="XP_022111707.1"/>
    </source>
</evidence>
<keyword evidence="1" id="KW-0472">Membrane</keyword>
<keyword evidence="1" id="KW-0812">Transmembrane</keyword>
<keyword evidence="2" id="KW-1185">Reference proteome</keyword>
<dbReference type="InterPro" id="IPR026612">
    <property type="entry name" value="STRA6-like"/>
</dbReference>
<evidence type="ECO:0000313" key="2">
    <source>
        <dbReference type="Proteomes" id="UP000694845"/>
    </source>
</evidence>
<keyword evidence="1" id="KW-1133">Transmembrane helix</keyword>
<name>A0A8B8A2W2_ACAPL</name>
<protein>
    <submittedName>
        <fullName evidence="3">Stimulated by retinoic acid gene 6 protein-like</fullName>
    </submittedName>
</protein>
<dbReference type="Pfam" id="PF14752">
    <property type="entry name" value="RBP_receptor"/>
    <property type="match status" value="1"/>
</dbReference>
<sequence length="97" mass="11055">MNGTCSHSFDYMQWVRWSLLPACVIITMFCFLERRVNLWPTCCHGRPGVAFPVNLVDSYTDRWSFAFAFGSMATFVFRVGELTASFDTGHVDVMLQG</sequence>
<dbReference type="AlphaFoldDB" id="A0A8B8A2W2"/>
<accession>A0A8B8A2W2</accession>
<gene>
    <name evidence="3" type="primary">LOC110990940</name>
</gene>
<feature type="transmembrane region" description="Helical" evidence="1">
    <location>
        <begin position="14"/>
        <end position="32"/>
    </location>
</feature>
<evidence type="ECO:0000256" key="1">
    <source>
        <dbReference type="SAM" id="Phobius"/>
    </source>
</evidence>
<proteinExistence type="predicted"/>
<dbReference type="GO" id="GO:0034632">
    <property type="term" value="F:retinol transmembrane transporter activity"/>
    <property type="evidence" value="ECO:0007669"/>
    <property type="project" value="InterPro"/>
</dbReference>
<reference evidence="3" key="1">
    <citation type="submission" date="2025-08" db="UniProtKB">
        <authorList>
            <consortium name="RefSeq"/>
        </authorList>
    </citation>
    <scope>IDENTIFICATION</scope>
</reference>
<dbReference type="KEGG" id="aplc:110990940"/>
<dbReference type="OrthoDB" id="2376984at2759"/>
<dbReference type="GO" id="GO:0038023">
    <property type="term" value="F:signaling receptor activity"/>
    <property type="evidence" value="ECO:0007669"/>
    <property type="project" value="InterPro"/>
</dbReference>
<dbReference type="GeneID" id="110990940"/>
<organism evidence="2 3">
    <name type="scientific">Acanthaster planci</name>
    <name type="common">Crown-of-thorns starfish</name>
    <dbReference type="NCBI Taxonomy" id="133434"/>
    <lineage>
        <taxon>Eukaryota</taxon>
        <taxon>Metazoa</taxon>
        <taxon>Echinodermata</taxon>
        <taxon>Eleutherozoa</taxon>
        <taxon>Asterozoa</taxon>
        <taxon>Asteroidea</taxon>
        <taxon>Valvatacea</taxon>
        <taxon>Valvatida</taxon>
        <taxon>Acanthasteridae</taxon>
        <taxon>Acanthaster</taxon>
    </lineage>
</organism>
<dbReference type="Proteomes" id="UP000694845">
    <property type="component" value="Unplaced"/>
</dbReference>